<organism evidence="1 2">
    <name type="scientific">Pristionchus pacificus</name>
    <name type="common">Parasitic nematode worm</name>
    <dbReference type="NCBI Taxonomy" id="54126"/>
    <lineage>
        <taxon>Eukaryota</taxon>
        <taxon>Metazoa</taxon>
        <taxon>Ecdysozoa</taxon>
        <taxon>Nematoda</taxon>
        <taxon>Chromadorea</taxon>
        <taxon>Rhabditida</taxon>
        <taxon>Rhabditina</taxon>
        <taxon>Diplogasteromorpha</taxon>
        <taxon>Diplogasteroidea</taxon>
        <taxon>Neodiplogasteridae</taxon>
        <taxon>Pristionchus</taxon>
    </lineage>
</organism>
<evidence type="ECO:0000313" key="1">
    <source>
        <dbReference type="EnsemblMetazoa" id="PPA17627.1"/>
    </source>
</evidence>
<evidence type="ECO:0000313" key="2">
    <source>
        <dbReference type="Proteomes" id="UP000005239"/>
    </source>
</evidence>
<dbReference type="EnsemblMetazoa" id="PPA17627.1">
    <property type="protein sequence ID" value="PPA17627.1"/>
    <property type="gene ID" value="WBGene00107181"/>
</dbReference>
<name>A0A2A6C7Q4_PRIPA</name>
<dbReference type="Proteomes" id="UP000005239">
    <property type="component" value="Unassembled WGS sequence"/>
</dbReference>
<dbReference type="AlphaFoldDB" id="A0A2A6C7Q4"/>
<proteinExistence type="predicted"/>
<reference evidence="2" key="1">
    <citation type="journal article" date="2008" name="Nat. Genet.">
        <title>The Pristionchus pacificus genome provides a unique perspective on nematode lifestyle and parasitism.</title>
        <authorList>
            <person name="Dieterich C."/>
            <person name="Clifton S.W."/>
            <person name="Schuster L.N."/>
            <person name="Chinwalla A."/>
            <person name="Delehaunty K."/>
            <person name="Dinkelacker I."/>
            <person name="Fulton L."/>
            <person name="Fulton R."/>
            <person name="Godfrey J."/>
            <person name="Minx P."/>
            <person name="Mitreva M."/>
            <person name="Roeseler W."/>
            <person name="Tian H."/>
            <person name="Witte H."/>
            <person name="Yang S.P."/>
            <person name="Wilson R.K."/>
            <person name="Sommer R.J."/>
        </authorList>
    </citation>
    <scope>NUCLEOTIDE SEQUENCE [LARGE SCALE GENOMIC DNA]</scope>
    <source>
        <strain evidence="2">PS312</strain>
    </source>
</reference>
<protein>
    <submittedName>
        <fullName evidence="1">Uncharacterized protein</fullName>
    </submittedName>
</protein>
<reference evidence="1" key="2">
    <citation type="submission" date="2022-06" db="UniProtKB">
        <authorList>
            <consortium name="EnsemblMetazoa"/>
        </authorList>
    </citation>
    <scope>IDENTIFICATION</scope>
    <source>
        <strain evidence="1">PS312</strain>
    </source>
</reference>
<accession>A0A2A6C7Q4</accession>
<accession>A0A8R1YFY0</accession>
<sequence>MGWIWSLVMLATVATTVLGRTVHLETVEDYVHILPGLTNMPFYTVDDDHKDGNLDRLMTICEEGRMHIHLRRDFNNINLRGSEPECKPRWTNFTDYDGTVVRVQTWTLPLVEGANGPCGLRFTPGNGTDAYNVTPRHTVLIDTAQLYGPASDFKRDAQCIRTGLLDKRGAHIRIATITPMYEQRNLTMPRPAARPTEPAEDTVAADEVVGGTVEVLQRQTLSARFHHRMPAGISLWPDRCWIVNERRRSRRLVVDRGCPLRAGENNEAIVSVGSESSTEVSGDVPHLFFNAEHALFENEDPSDLPPFHVQCEVFPCKGDEMFMQVIGVARCPSMQWCDDSNRKLSAFQPKDVFEQLPPPQINLPFSIAISRSAAVAPDEYRHLGMPVYPSHFWWSDGVAKPAKIKDQSQQFADDMVARHKMELAAAENSAKEQQSAAAAEGGCPLLIISIVVVVFLLICVLCALLCRWWSRNSQRAKAFVTSDDSPLPLVGNEPIIILERDWKCIKEKRAALLRGWTEESH</sequence>
<gene>
    <name evidence="1" type="primary">WBGene00107181</name>
</gene>
<keyword evidence="2" id="KW-1185">Reference proteome</keyword>